<keyword evidence="9 12" id="KW-0406">Ion transport</keyword>
<evidence type="ECO:0000256" key="8">
    <source>
        <dbReference type="ARBA" id="ARBA00022989"/>
    </source>
</evidence>
<feature type="transmembrane region" description="Helical" evidence="12">
    <location>
        <begin position="92"/>
        <end position="114"/>
    </location>
</feature>
<keyword evidence="7" id="KW-0965">Cell junction</keyword>
<gene>
    <name evidence="12" type="primary">inx</name>
    <name evidence="14" type="ORF">LOAG_16446</name>
</gene>
<feature type="transmembrane region" description="Helical" evidence="12">
    <location>
        <begin position="272"/>
        <end position="294"/>
    </location>
</feature>
<dbReference type="InterPro" id="IPR000990">
    <property type="entry name" value="Innexin"/>
</dbReference>
<evidence type="ECO:0000256" key="2">
    <source>
        <dbReference type="ARBA" id="ARBA00004651"/>
    </source>
</evidence>
<dbReference type="AlphaFoldDB" id="A0A1S0UM76"/>
<keyword evidence="11 12" id="KW-0407">Ion channel</keyword>
<feature type="transmembrane region" description="Helical" evidence="12">
    <location>
        <begin position="32"/>
        <end position="50"/>
    </location>
</feature>
<dbReference type="PRINTS" id="PR01262">
    <property type="entry name" value="INNEXIN"/>
</dbReference>
<evidence type="ECO:0000256" key="3">
    <source>
        <dbReference type="ARBA" id="ARBA00022448"/>
    </source>
</evidence>
<keyword evidence="3 12" id="KW-0813">Transport</keyword>
<proteinExistence type="inferred from homology"/>
<evidence type="ECO:0000256" key="10">
    <source>
        <dbReference type="ARBA" id="ARBA00023136"/>
    </source>
</evidence>
<dbReference type="GO" id="GO:0005886">
    <property type="term" value="C:plasma membrane"/>
    <property type="evidence" value="ECO:0007669"/>
    <property type="project" value="UniProtKB-SubCell"/>
</dbReference>
<dbReference type="Pfam" id="PF00876">
    <property type="entry name" value="Innexin"/>
    <property type="match status" value="1"/>
</dbReference>
<keyword evidence="8 12" id="KW-1133">Transmembrane helix</keyword>
<dbReference type="GO" id="GO:0034220">
    <property type="term" value="P:monoatomic ion transmembrane transport"/>
    <property type="evidence" value="ECO:0007669"/>
    <property type="project" value="UniProtKB-KW"/>
</dbReference>
<name>A0A1S0UM76_LOALO</name>
<accession>A0A1S0UM76</accession>
<feature type="transmembrane region" description="Helical" evidence="12">
    <location>
        <begin position="168"/>
        <end position="191"/>
    </location>
</feature>
<evidence type="ECO:0000256" key="1">
    <source>
        <dbReference type="ARBA" id="ARBA00004610"/>
    </source>
</evidence>
<sequence length="412" mass="47862">MVSGGYRVGMHLLTSALRLLEPRVDDDFVDRLHYLYTSTMFFLFSIIVSAKHYGTIYGNYCWVQNTYWVPFQDLIPHRLDDRERRQIGYYQWVPFALAIAAIMFHMPSTVWRILSTQSGLNMSLVIQLASQDQNVDPLIRDHSVEVLTRHIDDALKYQRDYGSRNKSVYLFAVLKLGKIYGAYVSVVYLFVKSLHLCNVILQFIMLNNFLETSNYPFFGGHVLYDLIMGREWRDSGRFPRVTLCDFEIRVLGNVHRHTVQCVLVVNMLTEKIFLFLWLWLLLLSFGTAVNMVIWTLSLSLAEWRHAFVTKFLECESNQTHRFVHHFLRPDGVLILHMIASHGGNIVCARLTESLWMKFLQRNGKLTVFDVEKAVCSEERSGKNGNKHVDEGSWHEPTMPPPMPLLPTSTQFV</sequence>
<dbReference type="OMA" id="RIIKYFM"/>
<organism evidence="14">
    <name type="scientific">Loa loa</name>
    <name type="common">Eye worm</name>
    <name type="synonym">Filaria loa</name>
    <dbReference type="NCBI Taxonomy" id="7209"/>
    <lineage>
        <taxon>Eukaryota</taxon>
        <taxon>Metazoa</taxon>
        <taxon>Ecdysozoa</taxon>
        <taxon>Nematoda</taxon>
        <taxon>Chromadorea</taxon>
        <taxon>Rhabditida</taxon>
        <taxon>Spirurina</taxon>
        <taxon>Spiruromorpha</taxon>
        <taxon>Filarioidea</taxon>
        <taxon>Onchocercidae</taxon>
        <taxon>Loa</taxon>
    </lineage>
</organism>
<evidence type="ECO:0000256" key="7">
    <source>
        <dbReference type="ARBA" id="ARBA00022949"/>
    </source>
</evidence>
<evidence type="ECO:0000313" key="14">
    <source>
        <dbReference type="EMBL" id="EJD76689.1"/>
    </source>
</evidence>
<protein>
    <recommendedName>
        <fullName evidence="12">Innexin</fullName>
    </recommendedName>
</protein>
<keyword evidence="10 12" id="KW-0472">Membrane</keyword>
<dbReference type="InParanoid" id="A0A1S0UM76"/>
<evidence type="ECO:0000256" key="11">
    <source>
        <dbReference type="ARBA" id="ARBA00023303"/>
    </source>
</evidence>
<evidence type="ECO:0000256" key="6">
    <source>
        <dbReference type="ARBA" id="ARBA00022868"/>
    </source>
</evidence>
<feature type="region of interest" description="Disordered" evidence="13">
    <location>
        <begin position="379"/>
        <end position="401"/>
    </location>
</feature>
<evidence type="ECO:0000256" key="13">
    <source>
        <dbReference type="SAM" id="MobiDB-lite"/>
    </source>
</evidence>
<dbReference type="GO" id="GO:0005921">
    <property type="term" value="C:gap junction"/>
    <property type="evidence" value="ECO:0007669"/>
    <property type="project" value="UniProtKB-SubCell"/>
</dbReference>
<dbReference type="GO" id="GO:0005243">
    <property type="term" value="F:gap junction channel activity"/>
    <property type="evidence" value="ECO:0007669"/>
    <property type="project" value="TreeGrafter"/>
</dbReference>
<evidence type="ECO:0000256" key="12">
    <source>
        <dbReference type="RuleBase" id="RU010713"/>
    </source>
</evidence>
<dbReference type="EMBL" id="JH712068">
    <property type="protein sequence ID" value="EJD76689.1"/>
    <property type="molecule type" value="Genomic_DNA"/>
</dbReference>
<evidence type="ECO:0000256" key="5">
    <source>
        <dbReference type="ARBA" id="ARBA00022692"/>
    </source>
</evidence>
<feature type="compositionally biased region" description="Basic and acidic residues" evidence="13">
    <location>
        <begin position="379"/>
        <end position="393"/>
    </location>
</feature>
<keyword evidence="5 12" id="KW-0812">Transmembrane</keyword>
<dbReference type="OrthoDB" id="5867527at2759"/>
<keyword evidence="4" id="KW-1003">Cell membrane</keyword>
<dbReference type="PANTHER" id="PTHR11893:SF25">
    <property type="entry name" value="INNEXIN"/>
    <property type="match status" value="1"/>
</dbReference>
<keyword evidence="6" id="KW-0303">Gap junction</keyword>
<evidence type="ECO:0000256" key="9">
    <source>
        <dbReference type="ARBA" id="ARBA00023065"/>
    </source>
</evidence>
<dbReference type="FunCoup" id="A0A1S0UM76">
    <property type="interactions" value="179"/>
</dbReference>
<dbReference type="PROSITE" id="PS51013">
    <property type="entry name" value="PANNEXIN"/>
    <property type="match status" value="1"/>
</dbReference>
<evidence type="ECO:0000256" key="4">
    <source>
        <dbReference type="ARBA" id="ARBA00022475"/>
    </source>
</evidence>
<comment type="similarity">
    <text evidence="12">Belongs to the pannexin family.</text>
</comment>
<comment type="subcellular location">
    <subcellularLocation>
        <location evidence="1">Cell junction</location>
        <location evidence="1">Gap junction</location>
    </subcellularLocation>
    <subcellularLocation>
        <location evidence="2 12">Cell membrane</location>
        <topology evidence="2 12">Multi-pass membrane protein</topology>
    </subcellularLocation>
</comment>
<comment type="function">
    <text evidence="12">Structural component of the gap junctions.</text>
</comment>
<reference evidence="14" key="1">
    <citation type="submission" date="2012-04" db="EMBL/GenBank/DDBJ databases">
        <title>The Genome Sequence of Loa loa.</title>
        <authorList>
            <consortium name="The Broad Institute Genome Sequencing Platform"/>
            <consortium name="Broad Institute Genome Sequencing Center for Infectious Disease"/>
            <person name="Nutman T.B."/>
            <person name="Fink D.L."/>
            <person name="Russ C."/>
            <person name="Young S."/>
            <person name="Zeng Q."/>
            <person name="Gargeya S."/>
            <person name="Alvarado L."/>
            <person name="Berlin A."/>
            <person name="Chapman S.B."/>
            <person name="Chen Z."/>
            <person name="Freedman E."/>
            <person name="Gellesch M."/>
            <person name="Goldberg J."/>
            <person name="Griggs A."/>
            <person name="Gujja S."/>
            <person name="Heilman E.R."/>
            <person name="Heiman D."/>
            <person name="Howarth C."/>
            <person name="Mehta T."/>
            <person name="Neiman D."/>
            <person name="Pearson M."/>
            <person name="Roberts A."/>
            <person name="Saif S."/>
            <person name="Shea T."/>
            <person name="Shenoy N."/>
            <person name="Sisk P."/>
            <person name="Stolte C."/>
            <person name="Sykes S."/>
            <person name="White J."/>
            <person name="Yandava C."/>
            <person name="Haas B."/>
            <person name="Henn M.R."/>
            <person name="Nusbaum C."/>
            <person name="Birren B."/>
        </authorList>
    </citation>
    <scope>NUCLEOTIDE SEQUENCE [LARGE SCALE GENOMIC DNA]</scope>
</reference>
<dbReference type="PANTHER" id="PTHR11893">
    <property type="entry name" value="INNEXIN"/>
    <property type="match status" value="1"/>
</dbReference>